<name>A0AB37I8M7_9ACTN</name>
<feature type="domain" description="BD-FAE-like" evidence="3">
    <location>
        <begin position="121"/>
        <end position="226"/>
    </location>
</feature>
<feature type="compositionally biased region" description="Gly residues" evidence="1">
    <location>
        <begin position="365"/>
        <end position="408"/>
    </location>
</feature>
<evidence type="ECO:0000259" key="3">
    <source>
        <dbReference type="Pfam" id="PF20434"/>
    </source>
</evidence>
<dbReference type="RefSeq" id="WP_041696491.1">
    <property type="nucleotide sequence ID" value="NZ_CP040007.1"/>
</dbReference>
<proteinExistence type="predicted"/>
<dbReference type="PROSITE" id="PS51257">
    <property type="entry name" value="PROKAR_LIPOPROTEIN"/>
    <property type="match status" value="1"/>
</dbReference>
<gene>
    <name evidence="4" type="ORF">J5A53_06565</name>
</gene>
<evidence type="ECO:0000313" key="5">
    <source>
        <dbReference type="Proteomes" id="UP000677180"/>
    </source>
</evidence>
<dbReference type="Pfam" id="PF20434">
    <property type="entry name" value="BD-FAE"/>
    <property type="match status" value="1"/>
</dbReference>
<accession>A0AB37I8M7</accession>
<dbReference type="InterPro" id="IPR049492">
    <property type="entry name" value="BD-FAE-like_dom"/>
</dbReference>
<dbReference type="AlphaFoldDB" id="A0AB37I8M7"/>
<dbReference type="InterPro" id="IPR048121">
    <property type="entry name" value="Tannase_A"/>
</dbReference>
<dbReference type="EMBL" id="CP072385">
    <property type="protein sequence ID" value="QUC12334.1"/>
    <property type="molecule type" value="Genomic_DNA"/>
</dbReference>
<evidence type="ECO:0000313" key="4">
    <source>
        <dbReference type="EMBL" id="QUC12334.1"/>
    </source>
</evidence>
<organism evidence="4 5">
    <name type="scientific">Arachnia propionica</name>
    <dbReference type="NCBI Taxonomy" id="1750"/>
    <lineage>
        <taxon>Bacteria</taxon>
        <taxon>Bacillati</taxon>
        <taxon>Actinomycetota</taxon>
        <taxon>Actinomycetes</taxon>
        <taxon>Propionibacteriales</taxon>
        <taxon>Propionibacteriaceae</taxon>
        <taxon>Arachnia</taxon>
    </lineage>
</organism>
<dbReference type="Proteomes" id="UP000677180">
    <property type="component" value="Chromosome"/>
</dbReference>
<dbReference type="Gene3D" id="3.40.50.1820">
    <property type="entry name" value="alpha/beta hydrolase"/>
    <property type="match status" value="1"/>
</dbReference>
<dbReference type="SUPFAM" id="SSF53474">
    <property type="entry name" value="alpha/beta-Hydrolases"/>
    <property type="match status" value="1"/>
</dbReference>
<keyword evidence="2" id="KW-0732">Signal</keyword>
<dbReference type="NCBIfam" id="NF041555">
    <property type="entry name" value="tannase_A"/>
    <property type="match status" value="1"/>
</dbReference>
<dbReference type="InterPro" id="IPR029058">
    <property type="entry name" value="AB_hydrolase_fold"/>
</dbReference>
<reference evidence="4" key="1">
    <citation type="submission" date="2021-03" db="EMBL/GenBank/DDBJ databases">
        <title>Human Oral Microbial Genomes.</title>
        <authorList>
            <person name="Johnston C.D."/>
            <person name="Chen T."/>
            <person name="Dewhirst F.E."/>
        </authorList>
    </citation>
    <scope>NUCLEOTIDE SEQUENCE</scope>
    <source>
        <strain evidence="4">F0714</strain>
    </source>
</reference>
<evidence type="ECO:0000256" key="1">
    <source>
        <dbReference type="SAM" id="MobiDB-lite"/>
    </source>
</evidence>
<feature type="signal peptide" evidence="2">
    <location>
        <begin position="1"/>
        <end position="24"/>
    </location>
</feature>
<protein>
    <submittedName>
        <fullName evidence="4">Esterase</fullName>
    </submittedName>
</protein>
<feature type="chain" id="PRO_5044197364" evidence="2">
    <location>
        <begin position="25"/>
        <end position="626"/>
    </location>
</feature>
<feature type="region of interest" description="Disordered" evidence="1">
    <location>
        <begin position="354"/>
        <end position="419"/>
    </location>
</feature>
<sequence>MDLSRRSLFRSAIALTLFSGFGLAACSSGTSSNGTASSGGSGTAAAGTLALNNAKWSHDADNDVYYQLGLSYVASPAAPDYETLGIYVPGAYFTGADNGDGTHKVAINTSGSVNGFTPATAPIVLPVNTPGYASQKPPTQYSYDSISDYMAAGFIYVHAGLRGKDSNSDSYTGNAPWGVTDLKAAVRYLRYNSASLPGAMDKMFVFGHSGGGAQSSVMGASGDSPLYTRYLEYLGAAMTSSDGTTISDAIAGVMAWCPITSLNIGNAAYEWNMGQFASSGTRAEGTWTAAYGKDLATAFAETVNGLGLTDSKGTALKLEQSGEGVYLAGSYYDHVVAEITTSLNNFLTDTTFPYTPSSRQMAGMEPGGGGSGPSDGGGTPPSGEAPGGQNPGGGQPPGGGPGSGGGQPPGSESSDSSTTYNTVEEYIAYLNGETPWVTYDSASNTATITGLQGFVTSQKSPSKDVGAFDAPDRSATENIVMGKGTQGLHFSKLSRDVLAANESTYSSLTGWSGDYVAATWDSDFATTDEVGGDAVSREQMYEPLYYLLDSQGGQGSSRVAPNWRIRTGITQGDAASTVEINLALALQALGNTKVDFATVWGQGHTMAERTGDGAANFIAWVKKASA</sequence>
<evidence type="ECO:0000256" key="2">
    <source>
        <dbReference type="SAM" id="SignalP"/>
    </source>
</evidence>